<organism evidence="1 2">
    <name type="scientific">Heterorhabditis bacteriophora</name>
    <name type="common">Entomopathogenic nematode worm</name>
    <dbReference type="NCBI Taxonomy" id="37862"/>
    <lineage>
        <taxon>Eukaryota</taxon>
        <taxon>Metazoa</taxon>
        <taxon>Ecdysozoa</taxon>
        <taxon>Nematoda</taxon>
        <taxon>Chromadorea</taxon>
        <taxon>Rhabditida</taxon>
        <taxon>Rhabditina</taxon>
        <taxon>Rhabditomorpha</taxon>
        <taxon>Strongyloidea</taxon>
        <taxon>Heterorhabditidae</taxon>
        <taxon>Heterorhabditis</taxon>
    </lineage>
</organism>
<reference evidence="2" key="1">
    <citation type="submission" date="2016-11" db="UniProtKB">
        <authorList>
            <consortium name="WormBaseParasite"/>
        </authorList>
    </citation>
    <scope>IDENTIFICATION</scope>
</reference>
<protein>
    <submittedName>
        <fullName evidence="2">Secreted protein</fullName>
    </submittedName>
</protein>
<evidence type="ECO:0000313" key="2">
    <source>
        <dbReference type="WBParaSite" id="Hba_03456"/>
    </source>
</evidence>
<dbReference type="WBParaSite" id="Hba_03456">
    <property type="protein sequence ID" value="Hba_03456"/>
    <property type="gene ID" value="Hba_03456"/>
</dbReference>
<dbReference type="AlphaFoldDB" id="A0A1I7WES1"/>
<keyword evidence="1" id="KW-1185">Reference proteome</keyword>
<dbReference type="Proteomes" id="UP000095283">
    <property type="component" value="Unplaced"/>
</dbReference>
<proteinExistence type="predicted"/>
<name>A0A1I7WES1_HETBA</name>
<accession>A0A1I7WES1</accession>
<evidence type="ECO:0000313" key="1">
    <source>
        <dbReference type="Proteomes" id="UP000095283"/>
    </source>
</evidence>
<sequence length="85" mass="9826">MTTSLRPLIDLMLLISLFLTLLLHCKTICRALGLFFKQLAVLRISEDVLSTASENPRYRLFNSYCQYFLLIGKIVIENFVKKSII</sequence>